<organism evidence="11 12">
    <name type="scientific">Phaeocystidibacter luteus</name>
    <dbReference type="NCBI Taxonomy" id="911197"/>
    <lineage>
        <taxon>Bacteria</taxon>
        <taxon>Pseudomonadati</taxon>
        <taxon>Bacteroidota</taxon>
        <taxon>Flavobacteriia</taxon>
        <taxon>Flavobacteriales</taxon>
        <taxon>Phaeocystidibacteraceae</taxon>
        <taxon>Phaeocystidibacter</taxon>
    </lineage>
</organism>
<evidence type="ECO:0000256" key="5">
    <source>
        <dbReference type="ARBA" id="ARBA00022692"/>
    </source>
</evidence>
<dbReference type="Pfam" id="PF02493">
    <property type="entry name" value="MORN"/>
    <property type="match status" value="2"/>
</dbReference>
<keyword evidence="5 9" id="KW-0812">Transmembrane</keyword>
<keyword evidence="3" id="KW-0328">Glycosyltransferase</keyword>
<proteinExistence type="predicted"/>
<dbReference type="PANTHER" id="PTHR33908">
    <property type="entry name" value="MANNOSYLTRANSFERASE YKCB-RELATED"/>
    <property type="match status" value="1"/>
</dbReference>
<evidence type="ECO:0000313" key="12">
    <source>
        <dbReference type="Proteomes" id="UP000468650"/>
    </source>
</evidence>
<evidence type="ECO:0000256" key="6">
    <source>
        <dbReference type="ARBA" id="ARBA00022737"/>
    </source>
</evidence>
<keyword evidence="6" id="KW-0677">Repeat</keyword>
<dbReference type="Pfam" id="PF02366">
    <property type="entry name" value="PMT"/>
    <property type="match status" value="1"/>
</dbReference>
<sequence>MAKKNETKQANSGSIVNATWAPYALLSLLWLIVFAVTYDTKIDLGGDNAAYYILGDSIASGKGYTNAHVVGEVPNNHFPPGYPLILSFFMMFSSSIGFLKVVTGLFFLGTVLLSFRIFKIITENSKMALVVSIFILLNGNMIQYGNIMMSEVPFMFFATLTLLWFMKSEQNDNFLRDWRFWAMIAVAAFSFHIRTAGIALIGALLLYLLFNKKWLKFGVFAGSFIALATPWILRGRAVSGNGGGGYINQLLSVNPYRREEGVVGISDLFTRMAYNIERYISVEIPRTFFAQIQVNYSVYMRWLTGSESTPENYVPETNWLLGLVLVGLVIFGVFKLKKYRAFVAVYLLGSAAILLLWPHVWFGTRFIMPLIPFLLLGAVLGVDEIIRATKIIKNPNPLIYLVFVIAFAPGVQQEKDKVDRVYPNKYGDFLKMADFVDDNLPADAVVVNRKPGLFYLYANRQSIGIPSTFDYEEIEARFDSTGVTHIIIDAMGFADVSRYLVPYIQDNKEKFGQIHVIQSPDVYPTILLVYYPERGYTGDWEVIEGDQVKRQRTGKGVYRFSDGRIFDGYWKNGIREGEGVMRFRDGSKLTGTWKNDSLSGNATLLNITGDTLLFGTFDEEEIPSLLEASSE</sequence>
<feature type="transmembrane region" description="Helical" evidence="9">
    <location>
        <begin position="319"/>
        <end position="336"/>
    </location>
</feature>
<dbReference type="GO" id="GO:0005886">
    <property type="term" value="C:plasma membrane"/>
    <property type="evidence" value="ECO:0007669"/>
    <property type="project" value="UniProtKB-SubCell"/>
</dbReference>
<protein>
    <submittedName>
        <fullName evidence="11">Phospholipid carrier-dependent glycosyltransferase</fullName>
    </submittedName>
</protein>
<evidence type="ECO:0000256" key="9">
    <source>
        <dbReference type="SAM" id="Phobius"/>
    </source>
</evidence>
<keyword evidence="8 9" id="KW-0472">Membrane</keyword>
<keyword evidence="7 9" id="KW-1133">Transmembrane helix</keyword>
<dbReference type="SUPFAM" id="SSF82185">
    <property type="entry name" value="Histone H3 K4-specific methyltransferase SET7/9 N-terminal domain"/>
    <property type="match status" value="1"/>
</dbReference>
<feature type="transmembrane region" description="Helical" evidence="9">
    <location>
        <begin position="20"/>
        <end position="38"/>
    </location>
</feature>
<feature type="domain" description="ArnT-like N-terminal" evidence="10">
    <location>
        <begin position="101"/>
        <end position="217"/>
    </location>
</feature>
<dbReference type="OrthoDB" id="1097666at2"/>
<feature type="transmembrane region" description="Helical" evidence="9">
    <location>
        <begin position="214"/>
        <end position="233"/>
    </location>
</feature>
<name>A0A6N6RL09_9FLAO</name>
<dbReference type="PANTHER" id="PTHR33908:SF11">
    <property type="entry name" value="MEMBRANE PROTEIN"/>
    <property type="match status" value="1"/>
</dbReference>
<evidence type="ECO:0000256" key="3">
    <source>
        <dbReference type="ARBA" id="ARBA00022676"/>
    </source>
</evidence>
<dbReference type="RefSeq" id="WP_151665848.1">
    <property type="nucleotide sequence ID" value="NZ_WBVO01000001.1"/>
</dbReference>
<comment type="subcellular location">
    <subcellularLocation>
        <location evidence="1">Cell membrane</location>
        <topology evidence="1">Multi-pass membrane protein</topology>
    </subcellularLocation>
</comment>
<dbReference type="Gene3D" id="2.20.110.10">
    <property type="entry name" value="Histone H3 K4-specific methyltransferase SET7/9 N-terminal domain"/>
    <property type="match status" value="1"/>
</dbReference>
<reference evidence="11 12" key="1">
    <citation type="submission" date="2019-09" db="EMBL/GenBank/DDBJ databases">
        <title>Genomes of family Cryomorphaceae.</title>
        <authorList>
            <person name="Bowman J.P."/>
        </authorList>
    </citation>
    <scope>NUCLEOTIDE SEQUENCE [LARGE SCALE GENOMIC DNA]</scope>
    <source>
        <strain evidence="11 12">LMG 25704</strain>
    </source>
</reference>
<keyword evidence="2" id="KW-1003">Cell membrane</keyword>
<dbReference type="EMBL" id="WBVO01000001">
    <property type="protein sequence ID" value="KAB2814267.1"/>
    <property type="molecule type" value="Genomic_DNA"/>
</dbReference>
<evidence type="ECO:0000256" key="4">
    <source>
        <dbReference type="ARBA" id="ARBA00022679"/>
    </source>
</evidence>
<feature type="transmembrane region" description="Helical" evidence="9">
    <location>
        <begin position="343"/>
        <end position="360"/>
    </location>
</feature>
<evidence type="ECO:0000259" key="10">
    <source>
        <dbReference type="Pfam" id="PF02366"/>
    </source>
</evidence>
<dbReference type="AlphaFoldDB" id="A0A6N6RL09"/>
<comment type="caution">
    <text evidence="11">The sequence shown here is derived from an EMBL/GenBank/DDBJ whole genome shotgun (WGS) entry which is preliminary data.</text>
</comment>
<evidence type="ECO:0000313" key="11">
    <source>
        <dbReference type="EMBL" id="KAB2814267.1"/>
    </source>
</evidence>
<evidence type="ECO:0000256" key="2">
    <source>
        <dbReference type="ARBA" id="ARBA00022475"/>
    </source>
</evidence>
<keyword evidence="12" id="KW-1185">Reference proteome</keyword>
<evidence type="ECO:0000256" key="1">
    <source>
        <dbReference type="ARBA" id="ARBA00004651"/>
    </source>
</evidence>
<dbReference type="InterPro" id="IPR003409">
    <property type="entry name" value="MORN"/>
</dbReference>
<dbReference type="GO" id="GO:0009103">
    <property type="term" value="P:lipopolysaccharide biosynthetic process"/>
    <property type="evidence" value="ECO:0007669"/>
    <property type="project" value="UniProtKB-ARBA"/>
</dbReference>
<feature type="transmembrane region" description="Helical" evidence="9">
    <location>
        <begin position="84"/>
        <end position="115"/>
    </location>
</feature>
<dbReference type="Proteomes" id="UP000468650">
    <property type="component" value="Unassembled WGS sequence"/>
</dbReference>
<dbReference type="InterPro" id="IPR050297">
    <property type="entry name" value="LipidA_mod_glycosyltrf_83"/>
</dbReference>
<gene>
    <name evidence="11" type="ORF">F8C67_00625</name>
</gene>
<feature type="transmembrane region" description="Helical" evidence="9">
    <location>
        <begin position="152"/>
        <end position="168"/>
    </location>
</feature>
<dbReference type="InterPro" id="IPR003342">
    <property type="entry name" value="ArnT-like_N"/>
</dbReference>
<dbReference type="GO" id="GO:0000030">
    <property type="term" value="F:mannosyltransferase activity"/>
    <property type="evidence" value="ECO:0007669"/>
    <property type="project" value="InterPro"/>
</dbReference>
<evidence type="ECO:0000256" key="7">
    <source>
        <dbReference type="ARBA" id="ARBA00022989"/>
    </source>
</evidence>
<evidence type="ECO:0000256" key="8">
    <source>
        <dbReference type="ARBA" id="ARBA00023136"/>
    </source>
</evidence>
<feature type="transmembrane region" description="Helical" evidence="9">
    <location>
        <begin position="180"/>
        <end position="208"/>
    </location>
</feature>
<dbReference type="GO" id="GO:0016763">
    <property type="term" value="F:pentosyltransferase activity"/>
    <property type="evidence" value="ECO:0007669"/>
    <property type="project" value="TreeGrafter"/>
</dbReference>
<keyword evidence="4 11" id="KW-0808">Transferase</keyword>
<accession>A0A6N6RL09</accession>
<dbReference type="GO" id="GO:0006493">
    <property type="term" value="P:protein O-linked glycosylation"/>
    <property type="evidence" value="ECO:0007669"/>
    <property type="project" value="InterPro"/>
</dbReference>